<dbReference type="EMBL" id="CP069127">
    <property type="protein sequence ID" value="QRG65900.1"/>
    <property type="molecule type" value="Genomic_DNA"/>
</dbReference>
<organism evidence="1 2">
    <name type="scientific">Brevibacillus choshinensis</name>
    <dbReference type="NCBI Taxonomy" id="54911"/>
    <lineage>
        <taxon>Bacteria</taxon>
        <taxon>Bacillati</taxon>
        <taxon>Bacillota</taxon>
        <taxon>Bacilli</taxon>
        <taxon>Bacillales</taxon>
        <taxon>Paenibacillaceae</taxon>
        <taxon>Brevibacillus</taxon>
    </lineage>
</organism>
<name>A0ABX7FJU9_BRECH</name>
<proteinExistence type="predicted"/>
<evidence type="ECO:0000313" key="1">
    <source>
        <dbReference type="EMBL" id="QRG65900.1"/>
    </source>
</evidence>
<accession>A0ABX7FJU9</accession>
<dbReference type="Proteomes" id="UP000596248">
    <property type="component" value="Chromosome"/>
</dbReference>
<dbReference type="RefSeq" id="WP_203352970.1">
    <property type="nucleotide sequence ID" value="NZ_CP069127.1"/>
</dbReference>
<gene>
    <name evidence="1" type="ORF">JNE38_20260</name>
</gene>
<evidence type="ECO:0000313" key="2">
    <source>
        <dbReference type="Proteomes" id="UP000596248"/>
    </source>
</evidence>
<evidence type="ECO:0008006" key="3">
    <source>
        <dbReference type="Google" id="ProtNLM"/>
    </source>
</evidence>
<reference evidence="1 2" key="1">
    <citation type="submission" date="2021-01" db="EMBL/GenBank/DDBJ databases">
        <title>Identification of strong promoters based on the transcriptome of Brevibacillus choshinensis.</title>
        <authorList>
            <person name="Yao D."/>
            <person name="Zhang K."/>
            <person name="Wu J."/>
        </authorList>
    </citation>
    <scope>NUCLEOTIDE SEQUENCE [LARGE SCALE GENOMIC DNA]</scope>
    <source>
        <strain evidence="1 2">HPD31-SP3</strain>
    </source>
</reference>
<sequence>MTRQRLEKWIQENTLLKIQFRNSSDVILGRILKVEKVTILVYHDDSKQLLNLALQDIKSIEVTG</sequence>
<protein>
    <recommendedName>
        <fullName evidence="3">LSM domain-containing protein</fullName>
    </recommendedName>
</protein>
<keyword evidence="2" id="KW-1185">Reference proteome</keyword>